<reference evidence="8" key="3">
    <citation type="submission" date="2025-09" db="UniProtKB">
        <authorList>
            <consortium name="Ensembl"/>
        </authorList>
    </citation>
    <scope>IDENTIFICATION</scope>
</reference>
<reference evidence="8" key="1">
    <citation type="submission" date="2021-04" db="EMBL/GenBank/DDBJ databases">
        <authorList>
            <consortium name="Wellcome Sanger Institute Data Sharing"/>
        </authorList>
    </citation>
    <scope>NUCLEOTIDE SEQUENCE [LARGE SCALE GENOMIC DNA]</scope>
</reference>
<reference evidence="8" key="2">
    <citation type="submission" date="2025-08" db="UniProtKB">
        <authorList>
            <consortium name="Ensembl"/>
        </authorList>
    </citation>
    <scope>IDENTIFICATION</scope>
</reference>
<comment type="subcellular location">
    <subcellularLocation>
        <location evidence="1">Nucleus envelope</location>
    </subcellularLocation>
</comment>
<dbReference type="FunCoup" id="A0A665TKT5">
    <property type="interactions" value="656"/>
</dbReference>
<evidence type="ECO:0000256" key="2">
    <source>
        <dbReference type="ARBA" id="ARBA00008632"/>
    </source>
</evidence>
<dbReference type="PANTHER" id="PTHR14482">
    <property type="entry name" value="CHROMOSOME 12 ORF 43 HOMOLOG"/>
    <property type="match status" value="1"/>
</dbReference>
<evidence type="ECO:0000313" key="8">
    <source>
        <dbReference type="Ensembl" id="ENSENLP00000003071.1"/>
    </source>
</evidence>
<dbReference type="InParanoid" id="A0A665TKT5"/>
<feature type="region of interest" description="Disordered" evidence="7">
    <location>
        <begin position="174"/>
        <end position="269"/>
    </location>
</feature>
<keyword evidence="4" id="KW-0217">Developmental protein</keyword>
<feature type="region of interest" description="Disordered" evidence="7">
    <location>
        <begin position="124"/>
        <end position="159"/>
    </location>
</feature>
<feature type="compositionally biased region" description="Basic residues" evidence="7">
    <location>
        <begin position="250"/>
        <end position="261"/>
    </location>
</feature>
<accession>A0A665TKT5</accession>
<dbReference type="GO" id="GO:0005635">
    <property type="term" value="C:nuclear envelope"/>
    <property type="evidence" value="ECO:0007669"/>
    <property type="project" value="UniProtKB-SubCell"/>
</dbReference>
<dbReference type="OMA" id="WDCTALA"/>
<evidence type="ECO:0000256" key="4">
    <source>
        <dbReference type="ARBA" id="ARBA00022473"/>
    </source>
</evidence>
<dbReference type="AlphaFoldDB" id="A0A665TKT5"/>
<feature type="compositionally biased region" description="Basic and acidic residues" evidence="7">
    <location>
        <begin position="234"/>
        <end position="243"/>
    </location>
</feature>
<sequence>MAAPFGKMASVSDSSSSSDDEVLRRCQEAVWETRAVKDKGEGANVKVVVLTECVNTVSLCVSVVVDAHEHDGNELQVSDGFRTHVAKKLGILLDSCITEMQTKTSSNQDSAKCEDDIDNEGFRLFSTSVPGQPAEEPPAPVRRRPVPSSSDSDSEMETRLREAAVAVKDLLPSATLPSTIPPSIIQSPCSEKMKKKKKEELVEEEESHRVKKKKKRKQSQDEQADCAGCFVNAHSDDESRNSKQENSQVKVKRKKKKRREGHTREEALD</sequence>
<evidence type="ECO:0000313" key="9">
    <source>
        <dbReference type="Proteomes" id="UP000472264"/>
    </source>
</evidence>
<evidence type="ECO:0000256" key="7">
    <source>
        <dbReference type="SAM" id="MobiDB-lite"/>
    </source>
</evidence>
<keyword evidence="9" id="KW-1185">Reference proteome</keyword>
<organism evidence="8 9">
    <name type="scientific">Echeneis naucrates</name>
    <name type="common">Live sharksucker</name>
    <dbReference type="NCBI Taxonomy" id="173247"/>
    <lineage>
        <taxon>Eukaryota</taxon>
        <taxon>Metazoa</taxon>
        <taxon>Chordata</taxon>
        <taxon>Craniata</taxon>
        <taxon>Vertebrata</taxon>
        <taxon>Euteleostomi</taxon>
        <taxon>Actinopterygii</taxon>
        <taxon>Neopterygii</taxon>
        <taxon>Teleostei</taxon>
        <taxon>Neoteleostei</taxon>
        <taxon>Acanthomorphata</taxon>
        <taxon>Carangaria</taxon>
        <taxon>Carangiformes</taxon>
        <taxon>Echeneidae</taxon>
        <taxon>Echeneis</taxon>
    </lineage>
</organism>
<evidence type="ECO:0000256" key="6">
    <source>
        <dbReference type="ARBA" id="ARBA00023242"/>
    </source>
</evidence>
<dbReference type="GO" id="GO:0016055">
    <property type="term" value="P:Wnt signaling pathway"/>
    <property type="evidence" value="ECO:0007669"/>
    <property type="project" value="UniProtKB-KW"/>
</dbReference>
<keyword evidence="5" id="KW-0879">Wnt signaling pathway</keyword>
<dbReference type="GO" id="GO:0030178">
    <property type="term" value="P:negative regulation of Wnt signaling pathway"/>
    <property type="evidence" value="ECO:0007669"/>
    <property type="project" value="TreeGrafter"/>
</dbReference>
<keyword evidence="6" id="KW-0539">Nucleus</keyword>
<name>A0A665TKT5_ECHNA</name>
<dbReference type="Proteomes" id="UP000472264">
    <property type="component" value="Chromosome 9"/>
</dbReference>
<feature type="region of interest" description="Disordered" evidence="7">
    <location>
        <begin position="1"/>
        <end position="20"/>
    </location>
</feature>
<evidence type="ECO:0000256" key="1">
    <source>
        <dbReference type="ARBA" id="ARBA00004259"/>
    </source>
</evidence>
<feature type="compositionally biased region" description="Low complexity" evidence="7">
    <location>
        <begin position="174"/>
        <end position="190"/>
    </location>
</feature>
<proteinExistence type="inferred from homology"/>
<gene>
    <name evidence="8" type="primary">c9h12orf43</name>
</gene>
<evidence type="ECO:0000256" key="3">
    <source>
        <dbReference type="ARBA" id="ARBA00013465"/>
    </source>
</evidence>
<dbReference type="Pfam" id="PF23999">
    <property type="entry name" value="CUSTOS"/>
    <property type="match status" value="1"/>
</dbReference>
<comment type="similarity">
    <text evidence="2">Belongs to the CUSTOS family.</text>
</comment>
<protein>
    <recommendedName>
        <fullName evidence="3">Protein CUSTOS</fullName>
    </recommendedName>
</protein>
<dbReference type="Ensembl" id="ENSENLT00000003253.1">
    <property type="protein sequence ID" value="ENSENLP00000003071.1"/>
    <property type="gene ID" value="ENSENLG00000001499.1"/>
</dbReference>
<dbReference type="InterPro" id="IPR026694">
    <property type="entry name" value="CUSTOS"/>
</dbReference>
<dbReference type="PANTHER" id="PTHR14482:SF0">
    <property type="entry name" value="PROTEIN CUSTOS"/>
    <property type="match status" value="1"/>
</dbReference>
<dbReference type="GO" id="GO:0060061">
    <property type="term" value="P:Spemann organizer formation"/>
    <property type="evidence" value="ECO:0007669"/>
    <property type="project" value="TreeGrafter"/>
</dbReference>
<evidence type="ECO:0000256" key="5">
    <source>
        <dbReference type="ARBA" id="ARBA00022687"/>
    </source>
</evidence>